<evidence type="ECO:0000259" key="2">
    <source>
        <dbReference type="Pfam" id="PF00296"/>
    </source>
</evidence>
<dbReference type="EMBL" id="UINC01002154">
    <property type="protein sequence ID" value="SUZ93524.1"/>
    <property type="molecule type" value="Genomic_DNA"/>
</dbReference>
<feature type="domain" description="Luciferase-like" evidence="2">
    <location>
        <begin position="12"/>
        <end position="305"/>
    </location>
</feature>
<accession>A0A381RQK8</accession>
<name>A0A381RQK8_9ZZZZ</name>
<dbReference type="SUPFAM" id="SSF51679">
    <property type="entry name" value="Bacterial luciferase-like"/>
    <property type="match status" value="1"/>
</dbReference>
<dbReference type="Gene3D" id="3.20.20.30">
    <property type="entry name" value="Luciferase-like domain"/>
    <property type="match status" value="1"/>
</dbReference>
<dbReference type="InterPro" id="IPR011251">
    <property type="entry name" value="Luciferase-like_dom"/>
</dbReference>
<dbReference type="InterPro" id="IPR036661">
    <property type="entry name" value="Luciferase-like_sf"/>
</dbReference>
<dbReference type="PANTHER" id="PTHR43244">
    <property type="match status" value="1"/>
</dbReference>
<dbReference type="Pfam" id="PF00296">
    <property type="entry name" value="Bac_luciferase"/>
    <property type="match status" value="1"/>
</dbReference>
<reference evidence="3" key="1">
    <citation type="submission" date="2018-05" db="EMBL/GenBank/DDBJ databases">
        <authorList>
            <person name="Lanie J.A."/>
            <person name="Ng W.-L."/>
            <person name="Kazmierczak K.M."/>
            <person name="Andrzejewski T.M."/>
            <person name="Davidsen T.M."/>
            <person name="Wayne K.J."/>
            <person name="Tettelin H."/>
            <person name="Glass J.I."/>
            <person name="Rusch D."/>
            <person name="Podicherti R."/>
            <person name="Tsui H.-C.T."/>
            <person name="Winkler M.E."/>
        </authorList>
    </citation>
    <scope>NUCLEOTIDE SEQUENCE</scope>
</reference>
<dbReference type="InterPro" id="IPR050564">
    <property type="entry name" value="F420-G6PD/mer"/>
</dbReference>
<proteinExistence type="predicted"/>
<protein>
    <recommendedName>
        <fullName evidence="2">Luciferase-like domain-containing protein</fullName>
    </recommendedName>
</protein>
<dbReference type="GO" id="GO:0016705">
    <property type="term" value="F:oxidoreductase activity, acting on paired donors, with incorporation or reduction of molecular oxygen"/>
    <property type="evidence" value="ECO:0007669"/>
    <property type="project" value="InterPro"/>
</dbReference>
<keyword evidence="1" id="KW-0560">Oxidoreductase</keyword>
<sequence>MAVKMGVAIVSNDAREYIQQVRMLDEAGIAMIGCGDSQALYHEQFIRCALAAEHVERAQVGTWITNPVTRHPAVSAAGIATVDDLAPGRAFLGVGTGDSTVYNASLKPATLKTLENFITTVRELHRDGESQWENNPCYLTWAERQIPIGMAVSGPKAMRMAGRLADIVWVCFGIQEDEICIAKEYLAEGAKEAGRSIDDIDIWWMVQFNIAETREAALAPLLPNLATSGHIIFRYGLDGKAVPPEHQQGANDLARLYQPIKHFGNSDLPGELGLKDYLADRLAIVGTTDECIQRIKTLESQGVDQLFFYTALPDKQRLFNQLAEEVLPAVS</sequence>
<dbReference type="AlphaFoldDB" id="A0A381RQK8"/>
<organism evidence="3">
    <name type="scientific">marine metagenome</name>
    <dbReference type="NCBI Taxonomy" id="408172"/>
    <lineage>
        <taxon>unclassified sequences</taxon>
        <taxon>metagenomes</taxon>
        <taxon>ecological metagenomes</taxon>
    </lineage>
</organism>
<gene>
    <name evidence="3" type="ORF">METZ01_LOCUS46378</name>
</gene>
<evidence type="ECO:0000256" key="1">
    <source>
        <dbReference type="ARBA" id="ARBA00023002"/>
    </source>
</evidence>
<evidence type="ECO:0000313" key="3">
    <source>
        <dbReference type="EMBL" id="SUZ93524.1"/>
    </source>
</evidence>
<dbReference type="PANTHER" id="PTHR43244:SF1">
    <property type="entry name" value="5,10-METHYLENETETRAHYDROMETHANOPTERIN REDUCTASE"/>
    <property type="match status" value="1"/>
</dbReference>